<feature type="compositionally biased region" description="Pro residues" evidence="4">
    <location>
        <begin position="1137"/>
        <end position="1170"/>
    </location>
</feature>
<feature type="compositionally biased region" description="Pro residues" evidence="4">
    <location>
        <begin position="1340"/>
        <end position="1377"/>
    </location>
</feature>
<feature type="transmembrane region" description="Helical" evidence="5">
    <location>
        <begin position="1452"/>
        <end position="1475"/>
    </location>
</feature>
<organism evidence="6 7">
    <name type="scientific">Pleodorina starrii</name>
    <dbReference type="NCBI Taxonomy" id="330485"/>
    <lineage>
        <taxon>Eukaryota</taxon>
        <taxon>Viridiplantae</taxon>
        <taxon>Chlorophyta</taxon>
        <taxon>core chlorophytes</taxon>
        <taxon>Chlorophyceae</taxon>
        <taxon>CS clade</taxon>
        <taxon>Chlamydomonadales</taxon>
        <taxon>Volvocaceae</taxon>
        <taxon>Pleodorina</taxon>
    </lineage>
</organism>
<feature type="compositionally biased region" description="Low complexity" evidence="4">
    <location>
        <begin position="1498"/>
        <end position="1508"/>
    </location>
</feature>
<feature type="region of interest" description="Disordered" evidence="4">
    <location>
        <begin position="1486"/>
        <end position="1554"/>
    </location>
</feature>
<feature type="compositionally biased region" description="Pro residues" evidence="4">
    <location>
        <begin position="101"/>
        <end position="114"/>
    </location>
</feature>
<feature type="region of interest" description="Disordered" evidence="4">
    <location>
        <begin position="451"/>
        <end position="535"/>
    </location>
</feature>
<feature type="compositionally biased region" description="Pro residues" evidence="4">
    <location>
        <begin position="451"/>
        <end position="508"/>
    </location>
</feature>
<keyword evidence="5" id="KW-0472">Membrane</keyword>
<feature type="compositionally biased region" description="Pro residues" evidence="4">
    <location>
        <begin position="943"/>
        <end position="1019"/>
    </location>
</feature>
<reference evidence="6 7" key="1">
    <citation type="journal article" date="2023" name="Commun. Biol.">
        <title>Reorganization of the ancestral sex-determining regions during the evolution of trioecy in Pleodorina starrii.</title>
        <authorList>
            <person name="Takahashi K."/>
            <person name="Suzuki S."/>
            <person name="Kawai-Toyooka H."/>
            <person name="Yamamoto K."/>
            <person name="Hamaji T."/>
            <person name="Ootsuki R."/>
            <person name="Yamaguchi H."/>
            <person name="Kawachi M."/>
            <person name="Higashiyama T."/>
            <person name="Nozaki H."/>
        </authorList>
    </citation>
    <scope>NUCLEOTIDE SEQUENCE [LARGE SCALE GENOMIC DNA]</scope>
    <source>
        <strain evidence="6 7">NIES-4479</strain>
    </source>
</reference>
<dbReference type="InterPro" id="IPR011936">
    <property type="entry name" value="Myxo_disulph_rpt"/>
</dbReference>
<feature type="compositionally biased region" description="Pro residues" evidence="4">
    <location>
        <begin position="1028"/>
        <end position="1087"/>
    </location>
</feature>
<evidence type="ECO:0000313" key="6">
    <source>
        <dbReference type="EMBL" id="GLC48504.1"/>
    </source>
</evidence>
<dbReference type="OrthoDB" id="547082at2759"/>
<keyword evidence="2" id="KW-0677">Repeat</keyword>
<feature type="compositionally biased region" description="Pro residues" evidence="4">
    <location>
        <begin position="1522"/>
        <end position="1547"/>
    </location>
</feature>
<feature type="compositionally biased region" description="Pro residues" evidence="4">
    <location>
        <begin position="1390"/>
        <end position="1417"/>
    </location>
</feature>
<feature type="compositionally biased region" description="Low complexity" evidence="4">
    <location>
        <begin position="1244"/>
        <end position="1254"/>
    </location>
</feature>
<feature type="compositionally biased region" description="Low complexity" evidence="4">
    <location>
        <begin position="1220"/>
        <end position="1233"/>
    </location>
</feature>
<comment type="caution">
    <text evidence="6">The sequence shown here is derived from an EMBL/GenBank/DDBJ whole genome shotgun (WGS) entry which is preliminary data.</text>
</comment>
<keyword evidence="5" id="KW-1133">Transmembrane helix</keyword>
<feature type="compositionally biased region" description="Pro residues" evidence="4">
    <location>
        <begin position="826"/>
        <end position="928"/>
    </location>
</feature>
<dbReference type="PRINTS" id="PR01217">
    <property type="entry name" value="PRICHEXTENSN"/>
</dbReference>
<evidence type="ECO:0000256" key="5">
    <source>
        <dbReference type="SAM" id="Phobius"/>
    </source>
</evidence>
<evidence type="ECO:0000256" key="2">
    <source>
        <dbReference type="ARBA" id="ARBA00022737"/>
    </source>
</evidence>
<feature type="compositionally biased region" description="Low complexity" evidence="4">
    <location>
        <begin position="85"/>
        <end position="100"/>
    </location>
</feature>
<accession>A0A9W6BAA9</accession>
<feature type="compositionally biased region" description="Pro residues" evidence="4">
    <location>
        <begin position="1255"/>
        <end position="1331"/>
    </location>
</feature>
<evidence type="ECO:0000256" key="1">
    <source>
        <dbReference type="ARBA" id="ARBA00022729"/>
    </source>
</evidence>
<evidence type="ECO:0000256" key="3">
    <source>
        <dbReference type="ARBA" id="ARBA00023157"/>
    </source>
</evidence>
<evidence type="ECO:0000256" key="4">
    <source>
        <dbReference type="SAM" id="MobiDB-lite"/>
    </source>
</evidence>
<dbReference type="NCBIfam" id="TIGR02232">
    <property type="entry name" value="myxo_disulf_rpt"/>
    <property type="match status" value="1"/>
</dbReference>
<feature type="region of interest" description="Disordered" evidence="4">
    <location>
        <begin position="816"/>
        <end position="1439"/>
    </location>
</feature>
<gene>
    <name evidence="6" type="primary">PLEST001049</name>
    <name evidence="6" type="ORF">PLESTB_000105300</name>
</gene>
<keyword evidence="5" id="KW-0812">Transmembrane</keyword>
<feature type="compositionally biased region" description="Pro residues" evidence="4">
    <location>
        <begin position="1179"/>
        <end position="1219"/>
    </location>
</feature>
<dbReference type="Proteomes" id="UP001165080">
    <property type="component" value="Unassembled WGS sequence"/>
</dbReference>
<feature type="compositionally biased region" description="Pro residues" evidence="4">
    <location>
        <begin position="1096"/>
        <end position="1123"/>
    </location>
</feature>
<proteinExistence type="predicted"/>
<keyword evidence="1" id="KW-0732">Signal</keyword>
<feature type="compositionally biased region" description="Pro residues" evidence="4">
    <location>
        <begin position="1234"/>
        <end position="1243"/>
    </location>
</feature>
<feature type="region of interest" description="Disordered" evidence="4">
    <location>
        <begin position="15"/>
        <end position="54"/>
    </location>
</feature>
<keyword evidence="3" id="KW-1015">Disulfide bond</keyword>
<feature type="region of interest" description="Disordered" evidence="4">
    <location>
        <begin position="85"/>
        <end position="114"/>
    </location>
</feature>
<name>A0A9W6BAA9_9CHLO</name>
<dbReference type="EMBL" id="BRXU01000001">
    <property type="protein sequence ID" value="GLC48504.1"/>
    <property type="molecule type" value="Genomic_DNA"/>
</dbReference>
<evidence type="ECO:0000313" key="7">
    <source>
        <dbReference type="Proteomes" id="UP001165080"/>
    </source>
</evidence>
<sequence length="1593" mass="167207">MQSSCQPLKAQRTVFRNNNNNNDSSSYRRTSSEVVVGTERGQQRAVPAGLPQQPLPGHRGGSCALLAPLARLLLALCILTRSASGQQSSQSSDPAVSCPSWGPPSAPPRPPLPPPPAHFLSGFIQYWTNDQGGELVVSVTTTWRRGSYEVLGVYLGDGTYLFNTTRNAEWGERGRDASCQAYDSMRSYSVIKPPPSGQIEIVAYGCFITNGSHHSAIRLSAMYIPGARASIAVAAPPPSGRYYKAQDAYAEGFVPAFSPAAAPLSCDIISTHQPLPANDPPPPGNLTVEPSADGCSINWLHAKSMYPEGATVLAGLRVSEPSTGHYVEIFFTLTNVDAWRRVADNSSDGGIRCSTDICSIRMGETFKQTMLLQQYTDQATTNRLWDTKLQLTTDKGDTATLTFAPNAKTLGPAVVLATLTGPDYPDYGQEPVTCTSVYVAFRFNVLPALPPPSPLPPPRPRPPPPSPPLPPRPRPPSPPPPPPRRPPRPPPPPSPPSARSPPPPPPPLTSSSRPSFPPVMSQQWQLAPPPLPSPPLRPTAIRGGYMCISTDDADDEYHCQGSECGYLYVNMIREGLLRAPADAKGIIAFGSFENDSVARASLEGWIVDAGYDTSIITYVTDPDAVSTYNLSSYKLLYVPSDYENTIGGIDEAMNNALIAIKDRIFNFVNVRGGTVIVLAQGSQVQPYGFLPLPMVFVPDIFQDVSVTEEMKLYSPTSNNNNLDHDSWHGYFTGPVDWNGMRVVVHQTGYCPVPHGPNQNCRATVLCNVNTVLSYESCWDVNGTKATTADRACWRCGDSQVDPSEQCDDGNILDGDGCSSTCQLQELPPPRPPSPPSPPPPPPPPSPRPPAPPPSPAPPPPSLPPPRSPNPLAPPPPSPPSPRPPPIPRPPPRVPPPRPPPSPRPSPLPPRPPPGPPRPPMPPAPPLSPSIPQFPQEPFMPGMRSPPPSAVTPSLPPPGSPPASLMPPPSPPPPAPPTPNPPTLPPSANPPSPQLGRPSPPPPLPSPPQPPPSPPSPPPRYFRFSPVPSSSPPSLPLTPSPAPSPPPPPSSLHDPPSPPPPQLGRPSPPPPPPSPPQPPPSPPSPPPRYFRFSPVPSSSPPSQPLTPPPAPSPPPPPPSSPHDPPQQQQQLQLQSAPPSSPPPPQLGRPSPPPPPPSPPQPPPPPPSPPPRYFRFSPVPSSSPPSLPLTPPPAPSPPPPRSSLHDPPSPPPQLPPGPSPTRRPSAAHQSPASPLLTPPPSPSIPQFPQEPFMPGMRSPPPPEVTPSLPPPGSPPASLMPPPSPPPPAPPTPSPLTLPPSANPPSPQLGRPSPPPSPPSPPQPPPSPPSPPPRYFRLTPAPSSSPPSLPLTPPPAPSPPPPRSSPHDPPSPPPQLPPGPSSTGRPSAGPQSPASPPPPPLPPHAPSSPPPPPPAPPSSPPSSLRPTASNPSPSPPSSANSRCWRISPSTPCATAAMIVALPVAVCSVGLCILALLWYRRRRNKWDVYLEPEQPDSPPSAAPALSATPADPQAHPVDLKSVTFAGPPPPPPPPSSSAVPPPPPPTPPPPANVLIDLASGKVPEGPVLDAVHDWIKTHVADVGAGAGAQVVPSDDPM</sequence>
<keyword evidence="7" id="KW-1185">Reference proteome</keyword>
<feature type="compositionally biased region" description="Low complexity" evidence="4">
    <location>
        <begin position="16"/>
        <end position="29"/>
    </location>
</feature>
<protein>
    <submittedName>
        <fullName evidence="6">Uncharacterized protein</fullName>
    </submittedName>
</protein>
<feature type="compositionally biased region" description="Low complexity" evidence="4">
    <location>
        <begin position="1124"/>
        <end position="1136"/>
    </location>
</feature>